<dbReference type="SUPFAM" id="SSF52540">
    <property type="entry name" value="P-loop containing nucleoside triphosphate hydrolases"/>
    <property type="match status" value="1"/>
</dbReference>
<dbReference type="AlphaFoldDB" id="A0AAN7LNG0"/>
<comment type="similarity">
    <text evidence="1 3">Belongs to the sulfotransferase 1 family.</text>
</comment>
<dbReference type="EMBL" id="JAXQNO010000008">
    <property type="protein sequence ID" value="KAK4792028.1"/>
    <property type="molecule type" value="Genomic_DNA"/>
</dbReference>
<keyword evidence="2 3" id="KW-0808">Transferase</keyword>
<feature type="domain" description="Sulfotransferase" evidence="5">
    <location>
        <begin position="73"/>
        <end position="337"/>
    </location>
</feature>
<comment type="caution">
    <text evidence="6">The sequence shown here is derived from an EMBL/GenBank/DDBJ whole genome shotgun (WGS) entry which is preliminary data.</text>
</comment>
<dbReference type="Pfam" id="PF00685">
    <property type="entry name" value="Sulfotransfer_1"/>
    <property type="match status" value="1"/>
</dbReference>
<dbReference type="PANTHER" id="PTHR11783">
    <property type="entry name" value="SULFOTRANSFERASE SULT"/>
    <property type="match status" value="1"/>
</dbReference>
<sequence>MAIAQSTEEENCSDDAPPQVDETLNGECKELLLTLPRARGWRTPHIFLFQGFWCQPKEIQAIISFQRHYVPRDSDAILSTLPKAGTTWLKALTFAVVNRGRYAHHYHDHEHQHPLLVSNPHDLVPFFEYKAYAGSDGAPDLSGLPDPRLFGTHMPYHVLEAPTAGRCKIVYICRNPFDMFVSQWMYLNKVKPEWLPEVPLDEAFEMFRSGAVGFGPFWSHVLGYWKASRERPDRVLFMKYEEMKEDIVSHLKRLASFLGYPFTAEEEEGGVVEGLAELCSFEKMKELEVNKSGRSIMDFENKNLFRKAEVGDWVNYLSPAMEQQLSKVLEEKLGGSGLEFKISPGLPVGQ</sequence>
<evidence type="ECO:0000256" key="3">
    <source>
        <dbReference type="RuleBase" id="RU361155"/>
    </source>
</evidence>
<accession>A0AAN7LNG0</accession>
<gene>
    <name evidence="6" type="ORF">SAY86_022463</name>
</gene>
<evidence type="ECO:0000256" key="2">
    <source>
        <dbReference type="ARBA" id="ARBA00022679"/>
    </source>
</evidence>
<proteinExistence type="inferred from homology"/>
<name>A0AAN7LNG0_TRANT</name>
<dbReference type="InterPro" id="IPR000863">
    <property type="entry name" value="Sulfotransferase_dom"/>
</dbReference>
<evidence type="ECO:0000313" key="6">
    <source>
        <dbReference type="EMBL" id="KAK4792028.1"/>
    </source>
</evidence>
<dbReference type="Gene3D" id="3.40.50.300">
    <property type="entry name" value="P-loop containing nucleotide triphosphate hydrolases"/>
    <property type="match status" value="1"/>
</dbReference>
<dbReference type="GO" id="GO:0008146">
    <property type="term" value="F:sulfotransferase activity"/>
    <property type="evidence" value="ECO:0007669"/>
    <property type="project" value="InterPro"/>
</dbReference>
<protein>
    <recommendedName>
        <fullName evidence="3">Sulfotransferase</fullName>
        <ecNumber evidence="3">2.8.2.-</ecNumber>
    </recommendedName>
</protein>
<feature type="region of interest" description="Disordered" evidence="4">
    <location>
        <begin position="1"/>
        <end position="20"/>
    </location>
</feature>
<organism evidence="6 7">
    <name type="scientific">Trapa natans</name>
    <name type="common">Water chestnut</name>
    <dbReference type="NCBI Taxonomy" id="22666"/>
    <lineage>
        <taxon>Eukaryota</taxon>
        <taxon>Viridiplantae</taxon>
        <taxon>Streptophyta</taxon>
        <taxon>Embryophyta</taxon>
        <taxon>Tracheophyta</taxon>
        <taxon>Spermatophyta</taxon>
        <taxon>Magnoliopsida</taxon>
        <taxon>eudicotyledons</taxon>
        <taxon>Gunneridae</taxon>
        <taxon>Pentapetalae</taxon>
        <taxon>rosids</taxon>
        <taxon>malvids</taxon>
        <taxon>Myrtales</taxon>
        <taxon>Lythraceae</taxon>
        <taxon>Trapa</taxon>
    </lineage>
</organism>
<evidence type="ECO:0000256" key="4">
    <source>
        <dbReference type="SAM" id="MobiDB-lite"/>
    </source>
</evidence>
<keyword evidence="7" id="KW-1185">Reference proteome</keyword>
<evidence type="ECO:0000259" key="5">
    <source>
        <dbReference type="Pfam" id="PF00685"/>
    </source>
</evidence>
<evidence type="ECO:0000256" key="1">
    <source>
        <dbReference type="ARBA" id="ARBA00005771"/>
    </source>
</evidence>
<reference evidence="6 7" key="1">
    <citation type="journal article" date="2023" name="Hortic Res">
        <title>Pangenome of water caltrop reveals structural variations and asymmetric subgenome divergence after allopolyploidization.</title>
        <authorList>
            <person name="Zhang X."/>
            <person name="Chen Y."/>
            <person name="Wang L."/>
            <person name="Yuan Y."/>
            <person name="Fang M."/>
            <person name="Shi L."/>
            <person name="Lu R."/>
            <person name="Comes H.P."/>
            <person name="Ma Y."/>
            <person name="Chen Y."/>
            <person name="Huang G."/>
            <person name="Zhou Y."/>
            <person name="Zheng Z."/>
            <person name="Qiu Y."/>
        </authorList>
    </citation>
    <scope>NUCLEOTIDE SEQUENCE [LARGE SCALE GENOMIC DNA]</scope>
    <source>
        <strain evidence="6">F231</strain>
    </source>
</reference>
<evidence type="ECO:0000313" key="7">
    <source>
        <dbReference type="Proteomes" id="UP001346149"/>
    </source>
</evidence>
<dbReference type="InterPro" id="IPR027417">
    <property type="entry name" value="P-loop_NTPase"/>
</dbReference>
<dbReference type="EC" id="2.8.2.-" evidence="3"/>
<dbReference type="Proteomes" id="UP001346149">
    <property type="component" value="Unassembled WGS sequence"/>
</dbReference>